<feature type="domain" description="SWIM-type" evidence="2">
    <location>
        <begin position="336"/>
        <end position="368"/>
    </location>
</feature>
<dbReference type="InterPro" id="IPR007527">
    <property type="entry name" value="Znf_SWIM"/>
</dbReference>
<proteinExistence type="predicted"/>
<dbReference type="EMBL" id="KI674501">
    <property type="protein sequence ID" value="ETL33592.1"/>
    <property type="molecule type" value="Genomic_DNA"/>
</dbReference>
<dbReference type="InterPro" id="IPR052579">
    <property type="entry name" value="Zinc_finger_SWIM"/>
</dbReference>
<evidence type="ECO:0000256" key="1">
    <source>
        <dbReference type="PROSITE-ProRule" id="PRU00325"/>
    </source>
</evidence>
<reference evidence="3" key="1">
    <citation type="submission" date="2013-11" db="EMBL/GenBank/DDBJ databases">
        <title>The Genome Sequence of Phytophthora parasitica CJ05E6.</title>
        <authorList>
            <consortium name="The Broad Institute Genomics Platform"/>
            <person name="Russ C."/>
            <person name="Tyler B."/>
            <person name="Panabieres F."/>
            <person name="Shan W."/>
            <person name="Tripathy S."/>
            <person name="Grunwald N."/>
            <person name="Machado M."/>
            <person name="Johnson C.S."/>
            <person name="Arredondo F."/>
            <person name="Hong C."/>
            <person name="Coffey M."/>
            <person name="Young S.K."/>
            <person name="Zeng Q."/>
            <person name="Gargeya S."/>
            <person name="Fitzgerald M."/>
            <person name="Abouelleil A."/>
            <person name="Alvarado L."/>
            <person name="Chapman S.B."/>
            <person name="Gainer-Dewar J."/>
            <person name="Goldberg J."/>
            <person name="Griggs A."/>
            <person name="Gujja S."/>
            <person name="Hansen M."/>
            <person name="Howarth C."/>
            <person name="Imamovic A."/>
            <person name="Ireland A."/>
            <person name="Larimer J."/>
            <person name="McCowan C."/>
            <person name="Murphy C."/>
            <person name="Pearson M."/>
            <person name="Poon T.W."/>
            <person name="Priest M."/>
            <person name="Roberts A."/>
            <person name="Saif S."/>
            <person name="Shea T."/>
            <person name="Sykes S."/>
            <person name="Wortman J."/>
            <person name="Nusbaum C."/>
            <person name="Birren B."/>
        </authorList>
    </citation>
    <scope>NUCLEOTIDE SEQUENCE [LARGE SCALE GENOMIC DNA]</scope>
    <source>
        <strain evidence="3">CJ05E6</strain>
    </source>
</reference>
<dbReference type="GO" id="GO:0008270">
    <property type="term" value="F:zinc ion binding"/>
    <property type="evidence" value="ECO:0007669"/>
    <property type="project" value="UniProtKB-KW"/>
</dbReference>
<dbReference type="AlphaFoldDB" id="W2IJC9"/>
<dbReference type="Pfam" id="PF04434">
    <property type="entry name" value="SWIM"/>
    <property type="match status" value="1"/>
</dbReference>
<protein>
    <recommendedName>
        <fullName evidence="2">SWIM-type domain-containing protein</fullName>
    </recommendedName>
</protein>
<dbReference type="PANTHER" id="PTHR31569">
    <property type="entry name" value="SWIM-TYPE DOMAIN-CONTAINING PROTEIN"/>
    <property type="match status" value="1"/>
</dbReference>
<dbReference type="Proteomes" id="UP000053864">
    <property type="component" value="Unassembled WGS sequence"/>
</dbReference>
<dbReference type="Pfam" id="PF21056">
    <property type="entry name" value="ZSWIM1-3_RNaseH-like"/>
    <property type="match status" value="1"/>
</dbReference>
<sequence length="399" mass="45757">MQAVGTKRSRIYDYLLEHDENVIQSDVDNPVRVYASSVSNADDNDATAREIAVFQAADPEIISTVSETPYGETGVLSLVSAHMRRDYSWFCELLLVDCSHKTNRFVVEICPGLIMGQSFQQTPIEANGDWHTERAIEHFKRSHPTRIHLLQVVVVDKDLNEIRVLESKFLESRILICHFHVIKYLKEMRTKPEFGKISMLVYWSTSRRTGTRATTAGYTTYVPSSLTSRITTGSFFRKLKDGVDGTMSMTMCMKALIAHDRRVPNEYKYRLSRVGRFVNSSHDEEMTTVLWFTTHYVTKQIEQQYATALAKAESYNYVDDSDGGDFVVVNGVFSEHKVNLVDWRCDCDFSVSMKLPCRHVIAYQRYIKVSGPLKPWGGIDESIIQVLTLWMKYMANDLF</sequence>
<keyword evidence="1" id="KW-0862">Zinc</keyword>
<evidence type="ECO:0000313" key="3">
    <source>
        <dbReference type="EMBL" id="ETL33592.1"/>
    </source>
</evidence>
<dbReference type="PROSITE" id="PS50966">
    <property type="entry name" value="ZF_SWIM"/>
    <property type="match status" value="1"/>
</dbReference>
<evidence type="ECO:0000259" key="2">
    <source>
        <dbReference type="PROSITE" id="PS50966"/>
    </source>
</evidence>
<keyword evidence="1" id="KW-0863">Zinc-finger</keyword>
<gene>
    <name evidence="3" type="ORF">L916_13979</name>
</gene>
<dbReference type="PANTHER" id="PTHR31569:SF4">
    <property type="entry name" value="SWIM-TYPE DOMAIN-CONTAINING PROTEIN"/>
    <property type="match status" value="1"/>
</dbReference>
<accession>W2IJC9</accession>
<keyword evidence="1" id="KW-0479">Metal-binding</keyword>
<name>W2IJC9_PHYNI</name>
<dbReference type="InterPro" id="IPR048324">
    <property type="entry name" value="ZSWIM1-3_RNaseH-like"/>
</dbReference>
<dbReference type="VEuPathDB" id="FungiDB:PPTG_22718"/>
<organism evidence="3">
    <name type="scientific">Phytophthora nicotianae</name>
    <name type="common">Potato buckeye rot agent</name>
    <name type="synonym">Phytophthora parasitica</name>
    <dbReference type="NCBI Taxonomy" id="4792"/>
    <lineage>
        <taxon>Eukaryota</taxon>
        <taxon>Sar</taxon>
        <taxon>Stramenopiles</taxon>
        <taxon>Oomycota</taxon>
        <taxon>Peronosporomycetes</taxon>
        <taxon>Peronosporales</taxon>
        <taxon>Peronosporaceae</taxon>
        <taxon>Phytophthora</taxon>
    </lineage>
</organism>